<evidence type="ECO:0000313" key="1">
    <source>
        <dbReference type="EMBL" id="JAH79396.1"/>
    </source>
</evidence>
<proteinExistence type="predicted"/>
<dbReference type="EMBL" id="GBXM01029181">
    <property type="protein sequence ID" value="JAH79396.1"/>
    <property type="molecule type" value="Transcribed_RNA"/>
</dbReference>
<sequence length="35" mass="3860">MVRCACLQLLAYLSSGINAECSSFFSFFPPESLDL</sequence>
<reference evidence="1" key="1">
    <citation type="submission" date="2014-11" db="EMBL/GenBank/DDBJ databases">
        <authorList>
            <person name="Amaro Gonzalez C."/>
        </authorList>
    </citation>
    <scope>NUCLEOTIDE SEQUENCE</scope>
</reference>
<reference evidence="1" key="2">
    <citation type="journal article" date="2015" name="Fish Shellfish Immunol.">
        <title>Early steps in the European eel (Anguilla anguilla)-Vibrio vulnificus interaction in the gills: Role of the RtxA13 toxin.</title>
        <authorList>
            <person name="Callol A."/>
            <person name="Pajuelo D."/>
            <person name="Ebbesson L."/>
            <person name="Teles M."/>
            <person name="MacKenzie S."/>
            <person name="Amaro C."/>
        </authorList>
    </citation>
    <scope>NUCLEOTIDE SEQUENCE</scope>
</reference>
<organism evidence="1">
    <name type="scientific">Anguilla anguilla</name>
    <name type="common">European freshwater eel</name>
    <name type="synonym">Muraena anguilla</name>
    <dbReference type="NCBI Taxonomy" id="7936"/>
    <lineage>
        <taxon>Eukaryota</taxon>
        <taxon>Metazoa</taxon>
        <taxon>Chordata</taxon>
        <taxon>Craniata</taxon>
        <taxon>Vertebrata</taxon>
        <taxon>Euteleostomi</taxon>
        <taxon>Actinopterygii</taxon>
        <taxon>Neopterygii</taxon>
        <taxon>Teleostei</taxon>
        <taxon>Anguilliformes</taxon>
        <taxon>Anguillidae</taxon>
        <taxon>Anguilla</taxon>
    </lineage>
</organism>
<protein>
    <submittedName>
        <fullName evidence="1">Uncharacterized protein</fullName>
    </submittedName>
</protein>
<dbReference type="AlphaFoldDB" id="A0A0E9VN06"/>
<accession>A0A0E9VN06</accession>
<name>A0A0E9VN06_ANGAN</name>